<comment type="caution">
    <text evidence="2">The sequence shown here is derived from an EMBL/GenBank/DDBJ whole genome shotgun (WGS) entry which is preliminary data.</text>
</comment>
<evidence type="ECO:0000313" key="2">
    <source>
        <dbReference type="EMBL" id="KAJ6848190.1"/>
    </source>
</evidence>
<feature type="region of interest" description="Disordered" evidence="1">
    <location>
        <begin position="84"/>
        <end position="108"/>
    </location>
</feature>
<proteinExistence type="predicted"/>
<feature type="region of interest" description="Disordered" evidence="1">
    <location>
        <begin position="144"/>
        <end position="170"/>
    </location>
</feature>
<evidence type="ECO:0000256" key="1">
    <source>
        <dbReference type="SAM" id="MobiDB-lite"/>
    </source>
</evidence>
<feature type="compositionally biased region" description="Basic and acidic residues" evidence="1">
    <location>
        <begin position="305"/>
        <end position="324"/>
    </location>
</feature>
<gene>
    <name evidence="2" type="ORF">M6B38_273075</name>
</gene>
<feature type="region of interest" description="Disordered" evidence="1">
    <location>
        <begin position="1"/>
        <end position="27"/>
    </location>
</feature>
<dbReference type="EMBL" id="JANAVB010004600">
    <property type="protein sequence ID" value="KAJ6848190.1"/>
    <property type="molecule type" value="Genomic_DNA"/>
</dbReference>
<reference evidence="2" key="2">
    <citation type="submission" date="2023-04" db="EMBL/GenBank/DDBJ databases">
        <authorList>
            <person name="Bruccoleri R.E."/>
            <person name="Oakeley E.J."/>
            <person name="Faust A.-M."/>
            <person name="Dessus-Babus S."/>
            <person name="Altorfer M."/>
            <person name="Burckhardt D."/>
            <person name="Oertli M."/>
            <person name="Naumann U."/>
            <person name="Petersen F."/>
            <person name="Wong J."/>
        </authorList>
    </citation>
    <scope>NUCLEOTIDE SEQUENCE</scope>
    <source>
        <strain evidence="2">GSM-AAB239-AS_SAM_17_03QT</strain>
        <tissue evidence="2">Leaf</tissue>
    </source>
</reference>
<dbReference type="AlphaFoldDB" id="A0AAX6I4H5"/>
<feature type="region of interest" description="Disordered" evidence="1">
    <location>
        <begin position="295"/>
        <end position="324"/>
    </location>
</feature>
<reference evidence="2" key="1">
    <citation type="journal article" date="2023" name="GigaByte">
        <title>Genome assembly of the bearded iris, Iris pallida Lam.</title>
        <authorList>
            <person name="Bruccoleri R.E."/>
            <person name="Oakeley E.J."/>
            <person name="Faust A.M.E."/>
            <person name="Altorfer M."/>
            <person name="Dessus-Babus S."/>
            <person name="Burckhardt D."/>
            <person name="Oertli M."/>
            <person name="Naumann U."/>
            <person name="Petersen F."/>
            <person name="Wong J."/>
        </authorList>
    </citation>
    <scope>NUCLEOTIDE SEQUENCE</scope>
    <source>
        <strain evidence="2">GSM-AAB239-AS_SAM_17_03QT</strain>
    </source>
</reference>
<evidence type="ECO:0000313" key="3">
    <source>
        <dbReference type="Proteomes" id="UP001140949"/>
    </source>
</evidence>
<keyword evidence="3" id="KW-1185">Reference proteome</keyword>
<dbReference type="Proteomes" id="UP001140949">
    <property type="component" value="Unassembled WGS sequence"/>
</dbReference>
<accession>A0AAX6I4H5</accession>
<name>A0AAX6I4H5_IRIPA</name>
<protein>
    <submittedName>
        <fullName evidence="2">Uncharacterized protein</fullName>
    </submittedName>
</protein>
<sequence>MVDRARQGRIDPRHLHGRDRPGPFCERPLHPLLHDPLRALLPEDHVRRELRQGVLGDGAVRVAGPPGARDDRRRALLEGVDGAEEGGVPVRQGPEGRVHVHDQGPPAVRPAVGEVLRRPRRALLGVRAQPAGLQAQCVQSLRFLRPPDPQRDGQMGNCRSSRCRETSPGKRAAGLLQRALRAPLRELHSRVQLPHRLQVPHELGPQLRRLLRRGLLARPGPLQQPHEAGHPAQPVEEGVRVVRAQSRAGRRHSRRHQVLLPLQEVLQALMLPRRALHPHLPEHVPWALEREPERDVGGLVQGRRPSGDVRPGERHGGLHPVHQEQRHRLHLQLQADLRLFPLREEVRSRRAGAPARPQFDGDAFLSSFLCSFLLVASCVFFPPHFEFFRGLMLTIPLQSSCVGLRLEDAGK</sequence>
<organism evidence="2 3">
    <name type="scientific">Iris pallida</name>
    <name type="common">Sweet iris</name>
    <dbReference type="NCBI Taxonomy" id="29817"/>
    <lineage>
        <taxon>Eukaryota</taxon>
        <taxon>Viridiplantae</taxon>
        <taxon>Streptophyta</taxon>
        <taxon>Embryophyta</taxon>
        <taxon>Tracheophyta</taxon>
        <taxon>Spermatophyta</taxon>
        <taxon>Magnoliopsida</taxon>
        <taxon>Liliopsida</taxon>
        <taxon>Asparagales</taxon>
        <taxon>Iridaceae</taxon>
        <taxon>Iridoideae</taxon>
        <taxon>Irideae</taxon>
        <taxon>Iris</taxon>
    </lineage>
</organism>